<dbReference type="InterPro" id="IPR029044">
    <property type="entry name" value="Nucleotide-diphossugar_trans"/>
</dbReference>
<keyword evidence="3" id="KW-1185">Reference proteome</keyword>
<dbReference type="PANTHER" id="PTHR22916:SF3">
    <property type="entry name" value="UDP-GLCNAC:BETAGAL BETA-1,3-N-ACETYLGLUCOSAMINYLTRANSFERASE-LIKE PROTEIN 1"/>
    <property type="match status" value="1"/>
</dbReference>
<dbReference type="EMBL" id="JBHMFA010000004">
    <property type="protein sequence ID" value="MFB9104398.1"/>
    <property type="molecule type" value="Genomic_DNA"/>
</dbReference>
<dbReference type="CDD" id="cd00761">
    <property type="entry name" value="Glyco_tranf_GTA_type"/>
    <property type="match status" value="1"/>
</dbReference>
<sequence length="296" mass="34635">MLSILIPTYNYNITVLAHTLFEQVSLCGIPFEILVFDDGSNSELNIKNAEINNLPNTKFIAQKKNVGLSNNRNALAEAAKYNYYLFIDGDSLLPDSHFISRYLESIHENVDVVYGGRIHPETVEPERKLRWKYGIYREDLPANERLKKTYKCVLFNNTVISKTVFEKIRFEKTIIQYGHEDTIFAYHLSLIEAHVIHIDNPVIHGDVDFNTVFFDKTHKSIENLNFIYKNKLIAPDFVTFLILFNKLKRFKLNYPLALIHTLFYTVFSKNLKSDQPSLFVFDMFRLSYFCSYNLKK</sequence>
<organism evidence="2 3">
    <name type="scientific">Algibacter miyuki</name>
    <dbReference type="NCBI Taxonomy" id="1306933"/>
    <lineage>
        <taxon>Bacteria</taxon>
        <taxon>Pseudomonadati</taxon>
        <taxon>Bacteroidota</taxon>
        <taxon>Flavobacteriia</taxon>
        <taxon>Flavobacteriales</taxon>
        <taxon>Flavobacteriaceae</taxon>
        <taxon>Algibacter</taxon>
    </lineage>
</organism>
<comment type="caution">
    <text evidence="2">The sequence shown here is derived from an EMBL/GenBank/DDBJ whole genome shotgun (WGS) entry which is preliminary data.</text>
</comment>
<evidence type="ECO:0000313" key="3">
    <source>
        <dbReference type="Proteomes" id="UP001589590"/>
    </source>
</evidence>
<proteinExistence type="predicted"/>
<dbReference type="Proteomes" id="UP001589590">
    <property type="component" value="Unassembled WGS sequence"/>
</dbReference>
<name>A0ABV5GXX4_9FLAO</name>
<dbReference type="InterPro" id="IPR001173">
    <property type="entry name" value="Glyco_trans_2-like"/>
</dbReference>
<feature type="domain" description="Glycosyltransferase 2-like" evidence="1">
    <location>
        <begin position="3"/>
        <end position="145"/>
    </location>
</feature>
<protein>
    <submittedName>
        <fullName evidence="2">Glycosyltransferase family 2 protein</fullName>
    </submittedName>
</protein>
<dbReference type="RefSeq" id="WP_290271124.1">
    <property type="nucleotide sequence ID" value="NZ_JAUFQP010000010.1"/>
</dbReference>
<dbReference type="PANTHER" id="PTHR22916">
    <property type="entry name" value="GLYCOSYLTRANSFERASE"/>
    <property type="match status" value="1"/>
</dbReference>
<evidence type="ECO:0000313" key="2">
    <source>
        <dbReference type="EMBL" id="MFB9104398.1"/>
    </source>
</evidence>
<accession>A0ABV5GXX4</accession>
<dbReference type="Pfam" id="PF00535">
    <property type="entry name" value="Glycos_transf_2"/>
    <property type="match status" value="1"/>
</dbReference>
<dbReference type="SUPFAM" id="SSF53448">
    <property type="entry name" value="Nucleotide-diphospho-sugar transferases"/>
    <property type="match status" value="1"/>
</dbReference>
<reference evidence="2 3" key="1">
    <citation type="submission" date="2024-09" db="EMBL/GenBank/DDBJ databases">
        <authorList>
            <person name="Sun Q."/>
            <person name="Mori K."/>
        </authorList>
    </citation>
    <scope>NUCLEOTIDE SEQUENCE [LARGE SCALE GENOMIC DNA]</scope>
    <source>
        <strain evidence="2 3">CECT 8300</strain>
    </source>
</reference>
<dbReference type="Gene3D" id="3.90.550.10">
    <property type="entry name" value="Spore Coat Polysaccharide Biosynthesis Protein SpsA, Chain A"/>
    <property type="match status" value="1"/>
</dbReference>
<gene>
    <name evidence="2" type="ORF">ACFFU1_05795</name>
</gene>
<evidence type="ECO:0000259" key="1">
    <source>
        <dbReference type="Pfam" id="PF00535"/>
    </source>
</evidence>